<evidence type="ECO:0000256" key="13">
    <source>
        <dbReference type="ARBA" id="ARBA00049247"/>
    </source>
</evidence>
<keyword evidence="10 18" id="KW-0560">Oxidoreductase</keyword>
<dbReference type="NCBIfam" id="NF007000">
    <property type="entry name" value="PRK09463.1"/>
    <property type="match status" value="1"/>
</dbReference>
<keyword evidence="14" id="KW-0472">Membrane</keyword>
<keyword evidence="8" id="KW-0274">FAD</keyword>
<comment type="cofactor">
    <cofactor evidence="1">
        <name>FAD</name>
        <dbReference type="ChEBI" id="CHEBI:57692"/>
    </cofactor>
</comment>
<evidence type="ECO:0000256" key="10">
    <source>
        <dbReference type="ARBA" id="ARBA00023002"/>
    </source>
</evidence>
<dbReference type="NCBIfam" id="NF009586">
    <property type="entry name" value="PRK13026.1"/>
    <property type="match status" value="1"/>
</dbReference>
<dbReference type="InterPro" id="IPR036250">
    <property type="entry name" value="AcylCo_DH-like_C"/>
</dbReference>
<dbReference type="InterPro" id="IPR037069">
    <property type="entry name" value="AcylCoA_DH/ox_N_sf"/>
</dbReference>
<dbReference type="InterPro" id="IPR013786">
    <property type="entry name" value="AcylCoA_DH/ox_N"/>
</dbReference>
<protein>
    <recommendedName>
        <fullName evidence="6">Acyl-coenzyme A dehydrogenase</fullName>
        <ecNumber evidence="4">1.3.8.7</ecNumber>
        <ecNumber evidence="5">1.3.8.8</ecNumber>
    </recommendedName>
</protein>
<evidence type="ECO:0000256" key="9">
    <source>
        <dbReference type="ARBA" id="ARBA00022832"/>
    </source>
</evidence>
<reference evidence="18 19" key="1">
    <citation type="journal article" date="2023" name="Ecotoxicol. Environ. Saf.">
        <title>Mercury remediation potential of mercury-resistant strain Rheinheimera metallidurans sp. nov. isolated from a municipal waste dumping site.</title>
        <authorList>
            <person name="Yadav V."/>
            <person name="Manjhi A."/>
            <person name="Vadakedath N."/>
        </authorList>
    </citation>
    <scope>NUCLEOTIDE SEQUENCE [LARGE SCALE GENOMIC DNA]</scope>
    <source>
        <strain evidence="18 19">E-49</strain>
    </source>
</reference>
<sequence>MEVLILCAVLIAAIGVLAYNRASLTMFTAAIVVILAVGSAFDLVGTLGWLIFLAIALPLNIASVRQQYLTKPLLKLYRKIMPEMSSTEKEAIDAGTTWWEADLFRGNPDWHKMHNFPVPRLSAEEQAFLDGPVEELLTMVDDWHTTHERADLTPEVYQYLKDKGFFAMIIKKEYGGLEFSAYAQSCVLQKLTSKSMVLSSVVGVPNSLGPGELLQHYGTDEQKKHYLPRLAKGLEVPCFALTSPEAGSDAGAIPDTGIICKGEWEGKEVIGMRLTWNKRYITLAPIATVLGLAFKLYDPDNLIGDKEELGITCALIPVTTPGVKIGRRHFPLNVPFQNGPTQGDNIFVPLDYIIGGVKMAGQGWRMLVECLSVGRAITLPSNSTGGIKAVALATGAYARIRRQFKLPIGKMEGVEEAMARIGGYAYMADASTTMSVGSIDLGEKPSVISAITKYHMTERMRQAIIDAMDIHGGKGICMGPNNYLARGYQGAPVAITVEGANILTRNMIIYGQGAIRCHPYVLAELQAAQLEDQGAAVTAFDKALFGHIGFAISNFFRAFWLSLTGGAFSSSPYNDATAKYYKQMNRFSAAMALMSDVAMGTLGGDLKRRERISARLGDILSMLYLTSAVLKRYNDEGRKIDDLPLVQWACEDNLAKAQLALNELFDNFPNRLVGVVLKRVVFPWGRTLSKASDITEHKVARIMQTPGEARSRLGHHMYLTNEPQNQLGLMEQALLDVLAAEPVFDKVTHAAGKRLPFFRLNEVADLGLELKVISEAEANILRTAEKGRLFAINVDDFEPEYLAADKTLTQQGPGAVAKDKKDKAA</sequence>
<evidence type="ECO:0000256" key="3">
    <source>
        <dbReference type="ARBA" id="ARBA00009347"/>
    </source>
</evidence>
<dbReference type="GO" id="GO:0070991">
    <property type="term" value="F:medium-chain fatty acyl-CoA dehydrogenase activity"/>
    <property type="evidence" value="ECO:0007669"/>
    <property type="project" value="UniProtKB-EC"/>
</dbReference>
<comment type="similarity">
    <text evidence="3">Belongs to the acyl-CoA dehydrogenase family.</text>
</comment>
<evidence type="ECO:0000256" key="1">
    <source>
        <dbReference type="ARBA" id="ARBA00001974"/>
    </source>
</evidence>
<evidence type="ECO:0000259" key="16">
    <source>
        <dbReference type="Pfam" id="PF02771"/>
    </source>
</evidence>
<dbReference type="PANTHER" id="PTHR48083:SF18">
    <property type="entry name" value="ACYL-COENZYME A DEHYDROGENASE"/>
    <property type="match status" value="1"/>
</dbReference>
<dbReference type="Proteomes" id="UP001375382">
    <property type="component" value="Unassembled WGS sequence"/>
</dbReference>
<feature type="domain" description="Acyl-CoA dehydrogenase/oxidase N-terminal" evidence="16">
    <location>
        <begin position="134"/>
        <end position="233"/>
    </location>
</feature>
<keyword evidence="14" id="KW-1133">Transmembrane helix</keyword>
<evidence type="ECO:0000313" key="19">
    <source>
        <dbReference type="Proteomes" id="UP001375382"/>
    </source>
</evidence>
<keyword evidence="9" id="KW-0276">Fatty acid metabolism</keyword>
<dbReference type="EC" id="1.3.8.7" evidence="4"/>
<gene>
    <name evidence="18" type="primary">fadE</name>
    <name evidence="18" type="ORF">MN202_12870</name>
</gene>
<comment type="catalytic activity">
    <reaction evidence="13">
        <text>a long-chain 2,3-saturated fatty acyl-CoA + oxidized [electron-transfer flavoprotein] + H(+) = a long-chain (2E)-enoyl-CoA + reduced [electron-transfer flavoprotein]</text>
        <dbReference type="Rhea" id="RHEA:17721"/>
        <dbReference type="Rhea" id="RHEA-COMP:10685"/>
        <dbReference type="Rhea" id="RHEA-COMP:10686"/>
        <dbReference type="ChEBI" id="CHEBI:15378"/>
        <dbReference type="ChEBI" id="CHEBI:57692"/>
        <dbReference type="ChEBI" id="CHEBI:58307"/>
        <dbReference type="ChEBI" id="CHEBI:83721"/>
        <dbReference type="ChEBI" id="CHEBI:83727"/>
        <dbReference type="EC" id="1.3.8.8"/>
    </reaction>
</comment>
<accession>A0ABU8C845</accession>
<keyword evidence="11" id="KW-0443">Lipid metabolism</keyword>
<dbReference type="Pfam" id="PF02771">
    <property type="entry name" value="Acyl-CoA_dh_N"/>
    <property type="match status" value="1"/>
</dbReference>
<evidence type="ECO:0000256" key="7">
    <source>
        <dbReference type="ARBA" id="ARBA00022630"/>
    </source>
</evidence>
<dbReference type="SUPFAM" id="SSF56645">
    <property type="entry name" value="Acyl-CoA dehydrogenase NM domain-like"/>
    <property type="match status" value="1"/>
</dbReference>
<comment type="caution">
    <text evidence="18">The sequence shown here is derived from an EMBL/GenBank/DDBJ whole genome shotgun (WGS) entry which is preliminary data.</text>
</comment>
<evidence type="ECO:0000256" key="14">
    <source>
        <dbReference type="SAM" id="Phobius"/>
    </source>
</evidence>
<evidence type="ECO:0000256" key="12">
    <source>
        <dbReference type="ARBA" id="ARBA00047882"/>
    </source>
</evidence>
<dbReference type="Gene3D" id="1.20.140.10">
    <property type="entry name" value="Butyryl-CoA Dehydrogenase, subunit A, domain 3"/>
    <property type="match status" value="1"/>
</dbReference>
<evidence type="ECO:0000256" key="5">
    <source>
        <dbReference type="ARBA" id="ARBA00012040"/>
    </source>
</evidence>
<proteinExistence type="inferred from homology"/>
<evidence type="ECO:0000256" key="2">
    <source>
        <dbReference type="ARBA" id="ARBA00005005"/>
    </source>
</evidence>
<feature type="domain" description="Acyl-CoA dehydrogenase C-terminal bacterial-type" evidence="17">
    <location>
        <begin position="515"/>
        <end position="797"/>
    </location>
</feature>
<dbReference type="RefSeq" id="WP_335736537.1">
    <property type="nucleotide sequence ID" value="NZ_JALAAR010000010.1"/>
</dbReference>
<dbReference type="SUPFAM" id="SSF47203">
    <property type="entry name" value="Acyl-CoA dehydrogenase C-terminal domain-like"/>
    <property type="match status" value="1"/>
</dbReference>
<keyword evidence="7" id="KW-0285">Flavoprotein</keyword>
<organism evidence="18 19">
    <name type="scientific">Rheinheimera muenzenbergensis</name>
    <dbReference type="NCBI Taxonomy" id="1193628"/>
    <lineage>
        <taxon>Bacteria</taxon>
        <taxon>Pseudomonadati</taxon>
        <taxon>Pseudomonadota</taxon>
        <taxon>Gammaproteobacteria</taxon>
        <taxon>Chromatiales</taxon>
        <taxon>Chromatiaceae</taxon>
        <taxon>Rheinheimera</taxon>
    </lineage>
</organism>
<evidence type="ECO:0000256" key="11">
    <source>
        <dbReference type="ARBA" id="ARBA00023098"/>
    </source>
</evidence>
<dbReference type="EMBL" id="JALAAR010000010">
    <property type="protein sequence ID" value="MEH8018131.1"/>
    <property type="molecule type" value="Genomic_DNA"/>
</dbReference>
<dbReference type="InterPro" id="IPR009100">
    <property type="entry name" value="AcylCoA_DH/oxidase_NM_dom_sf"/>
</dbReference>
<evidence type="ECO:0000259" key="15">
    <source>
        <dbReference type="Pfam" id="PF00441"/>
    </source>
</evidence>
<comment type="catalytic activity">
    <reaction evidence="12">
        <text>a medium-chain 2,3-saturated fatty acyl-CoA + oxidized [electron-transfer flavoprotein] + H(+) = a medium-chain (2E)-enoyl-CoA + reduced [electron-transfer flavoprotein]</text>
        <dbReference type="Rhea" id="RHEA:14477"/>
        <dbReference type="Rhea" id="RHEA-COMP:10685"/>
        <dbReference type="Rhea" id="RHEA-COMP:10686"/>
        <dbReference type="ChEBI" id="CHEBI:15378"/>
        <dbReference type="ChEBI" id="CHEBI:57692"/>
        <dbReference type="ChEBI" id="CHEBI:58307"/>
        <dbReference type="ChEBI" id="CHEBI:83723"/>
        <dbReference type="ChEBI" id="CHEBI:83726"/>
        <dbReference type="EC" id="1.3.8.7"/>
    </reaction>
</comment>
<dbReference type="InterPro" id="IPR047634">
    <property type="entry name" value="FadE"/>
</dbReference>
<dbReference type="EC" id="1.3.8.8" evidence="5"/>
<dbReference type="Pfam" id="PF00441">
    <property type="entry name" value="Acyl-CoA_dh_1"/>
    <property type="match status" value="1"/>
</dbReference>
<dbReference type="InterPro" id="IPR009075">
    <property type="entry name" value="AcylCo_DH/oxidase_C"/>
</dbReference>
<dbReference type="InterPro" id="IPR046373">
    <property type="entry name" value="Acyl-CoA_Oxase/DH_mid-dom_sf"/>
</dbReference>
<evidence type="ECO:0000256" key="8">
    <source>
        <dbReference type="ARBA" id="ARBA00022827"/>
    </source>
</evidence>
<dbReference type="InterPro" id="IPR015396">
    <property type="entry name" value="FadE_C"/>
</dbReference>
<dbReference type="GO" id="GO:0004466">
    <property type="term" value="F:long-chain fatty acyl-CoA dehydrogenase activity"/>
    <property type="evidence" value="ECO:0007669"/>
    <property type="project" value="UniProtKB-EC"/>
</dbReference>
<evidence type="ECO:0000313" key="18">
    <source>
        <dbReference type="EMBL" id="MEH8018131.1"/>
    </source>
</evidence>
<dbReference type="Gene3D" id="1.10.540.10">
    <property type="entry name" value="Acyl-CoA dehydrogenase/oxidase, N-terminal domain"/>
    <property type="match status" value="1"/>
</dbReference>
<keyword evidence="19" id="KW-1185">Reference proteome</keyword>
<dbReference type="InterPro" id="IPR050741">
    <property type="entry name" value="Acyl-CoA_dehydrogenase"/>
</dbReference>
<dbReference type="CDD" id="cd00567">
    <property type="entry name" value="ACAD"/>
    <property type="match status" value="1"/>
</dbReference>
<dbReference type="NCBIfam" id="NF038187">
    <property type="entry name" value="FadE_coli"/>
    <property type="match status" value="1"/>
</dbReference>
<dbReference type="PANTHER" id="PTHR48083">
    <property type="entry name" value="MEDIUM-CHAIN SPECIFIC ACYL-COA DEHYDROGENASE, MITOCHONDRIAL-RELATED"/>
    <property type="match status" value="1"/>
</dbReference>
<evidence type="ECO:0000256" key="4">
    <source>
        <dbReference type="ARBA" id="ARBA00012033"/>
    </source>
</evidence>
<evidence type="ECO:0000256" key="6">
    <source>
        <dbReference type="ARBA" id="ARBA00020144"/>
    </source>
</evidence>
<feature type="domain" description="Acyl-CoA dehydrogenase/oxidase C-terminal" evidence="15">
    <location>
        <begin position="361"/>
        <end position="508"/>
    </location>
</feature>
<evidence type="ECO:0000259" key="17">
    <source>
        <dbReference type="Pfam" id="PF09317"/>
    </source>
</evidence>
<name>A0ABU8C845_9GAMM</name>
<feature type="transmembrane region" description="Helical" evidence="14">
    <location>
        <begin position="28"/>
        <end position="57"/>
    </location>
</feature>
<dbReference type="Gene3D" id="2.40.110.10">
    <property type="entry name" value="Butyryl-CoA Dehydrogenase, subunit A, domain 2"/>
    <property type="match status" value="1"/>
</dbReference>
<keyword evidence="14" id="KW-0812">Transmembrane</keyword>
<dbReference type="Pfam" id="PF09317">
    <property type="entry name" value="ACDH_C"/>
    <property type="match status" value="1"/>
</dbReference>
<comment type="pathway">
    <text evidence="2">Lipid metabolism; fatty acid beta-oxidation.</text>
</comment>